<dbReference type="InterPro" id="IPR036047">
    <property type="entry name" value="F-box-like_dom_sf"/>
</dbReference>
<dbReference type="InterPro" id="IPR013187">
    <property type="entry name" value="F-box-assoc_dom_typ3"/>
</dbReference>
<dbReference type="PANTHER" id="PTHR31672">
    <property type="entry name" value="BNACNNG10540D PROTEIN"/>
    <property type="match status" value="1"/>
</dbReference>
<dbReference type="OrthoDB" id="1249318at2759"/>
<name>A0A1S4ACL3_TOBAC</name>
<dbReference type="GeneID" id="107796180"/>
<dbReference type="PANTHER" id="PTHR31672:SF13">
    <property type="entry name" value="F-BOX PROTEIN CPR30-LIKE"/>
    <property type="match status" value="1"/>
</dbReference>
<reference evidence="1" key="1">
    <citation type="journal article" date="2014" name="Nat. Commun.">
        <title>The tobacco genome sequence and its comparison with those of tomato and potato.</title>
        <authorList>
            <person name="Sierro N."/>
            <person name="Battey J.N."/>
            <person name="Ouadi S."/>
            <person name="Bakaher N."/>
            <person name="Bovet L."/>
            <person name="Willig A."/>
            <person name="Goepfert S."/>
            <person name="Peitsch M.C."/>
            <person name="Ivanov N.V."/>
        </authorList>
    </citation>
    <scope>NUCLEOTIDE SEQUENCE [LARGE SCALE GENOMIC DNA]</scope>
</reference>
<accession>A0A1S4ACL3</accession>
<reference evidence="2" key="2">
    <citation type="submission" date="2025-08" db="UniProtKB">
        <authorList>
            <consortium name="RefSeq"/>
        </authorList>
    </citation>
    <scope>IDENTIFICATION</scope>
</reference>
<dbReference type="PaxDb" id="4097-A0A1S4ACL3"/>
<keyword evidence="1" id="KW-1185">Reference proteome</keyword>
<sequence>MVDGIMKRFPEDVVIYILLRFRVKFLLRFKCISKTCYTLIKSSIFVNLHLSRTTNDKDEFILFKRSWKEETSLYKTIISFLSVRADDYLNPIIPDQDVPYMTATYSIEYDQLIGPCHGLIALMDDLNTLLFNPSTRKYMLLPPSPFNCPRNHYRTIRCVGFDFDSIANDYKVVKKF</sequence>
<evidence type="ECO:0000313" key="2">
    <source>
        <dbReference type="RefSeq" id="XP_016474410.1"/>
    </source>
</evidence>
<evidence type="ECO:0000313" key="1">
    <source>
        <dbReference type="Proteomes" id="UP000790787"/>
    </source>
</evidence>
<dbReference type="Proteomes" id="UP000790787">
    <property type="component" value="Chromosome 19"/>
</dbReference>
<dbReference type="InterPro" id="IPR050796">
    <property type="entry name" value="SCF_F-box_component"/>
</dbReference>
<protein>
    <submittedName>
        <fullName evidence="2">F-box protein CPR30-like</fullName>
    </submittedName>
</protein>
<dbReference type="SUPFAM" id="SSF81383">
    <property type="entry name" value="F-box domain"/>
    <property type="match status" value="1"/>
</dbReference>
<proteinExistence type="predicted"/>
<dbReference type="RefSeq" id="XP_016474410.1">
    <property type="nucleotide sequence ID" value="XM_016618924.1"/>
</dbReference>
<dbReference type="InterPro" id="IPR001810">
    <property type="entry name" value="F-box_dom"/>
</dbReference>
<gene>
    <name evidence="2" type="primary">LOC107796180</name>
</gene>
<dbReference type="KEGG" id="nta:107796180"/>
<dbReference type="Pfam" id="PF08268">
    <property type="entry name" value="FBA_3"/>
    <property type="match status" value="1"/>
</dbReference>
<organism evidence="1 2">
    <name type="scientific">Nicotiana tabacum</name>
    <name type="common">Common tobacco</name>
    <dbReference type="NCBI Taxonomy" id="4097"/>
    <lineage>
        <taxon>Eukaryota</taxon>
        <taxon>Viridiplantae</taxon>
        <taxon>Streptophyta</taxon>
        <taxon>Embryophyta</taxon>
        <taxon>Tracheophyta</taxon>
        <taxon>Spermatophyta</taxon>
        <taxon>Magnoliopsida</taxon>
        <taxon>eudicotyledons</taxon>
        <taxon>Gunneridae</taxon>
        <taxon>Pentapetalae</taxon>
        <taxon>asterids</taxon>
        <taxon>lamiids</taxon>
        <taxon>Solanales</taxon>
        <taxon>Solanaceae</taxon>
        <taxon>Nicotianoideae</taxon>
        <taxon>Nicotianeae</taxon>
        <taxon>Nicotiana</taxon>
    </lineage>
</organism>
<dbReference type="Pfam" id="PF00646">
    <property type="entry name" value="F-box"/>
    <property type="match status" value="1"/>
</dbReference>
<dbReference type="STRING" id="4097.A0A1S4ACL3"/>
<dbReference type="AlphaFoldDB" id="A0A1S4ACL3"/>